<keyword evidence="1" id="KW-0472">Membrane</keyword>
<organism evidence="2 3">
    <name type="scientific">Dyella mobilis</name>
    <dbReference type="NCBI Taxonomy" id="1849582"/>
    <lineage>
        <taxon>Bacteria</taxon>
        <taxon>Pseudomonadati</taxon>
        <taxon>Pseudomonadota</taxon>
        <taxon>Gammaproteobacteria</taxon>
        <taxon>Lysobacterales</taxon>
        <taxon>Rhodanobacteraceae</taxon>
        <taxon>Dyella</taxon>
    </lineage>
</organism>
<evidence type="ECO:0000256" key="1">
    <source>
        <dbReference type="SAM" id="Phobius"/>
    </source>
</evidence>
<evidence type="ECO:0000313" key="3">
    <source>
        <dbReference type="Proteomes" id="UP001430193"/>
    </source>
</evidence>
<dbReference type="InterPro" id="IPR032092">
    <property type="entry name" value="PilW"/>
</dbReference>
<dbReference type="PROSITE" id="PS00409">
    <property type="entry name" value="PROKAR_NTER_METHYL"/>
    <property type="match status" value="1"/>
</dbReference>
<name>A0ABS2KK26_9GAMM</name>
<feature type="transmembrane region" description="Helical" evidence="1">
    <location>
        <begin position="12"/>
        <end position="35"/>
    </location>
</feature>
<reference evidence="2" key="1">
    <citation type="submission" date="2020-10" db="EMBL/GenBank/DDBJ databases">
        <title>Phylogeny of dyella-like bacteria.</title>
        <authorList>
            <person name="Fu J."/>
        </authorList>
    </citation>
    <scope>NUCLEOTIDE SEQUENCE</scope>
    <source>
        <strain evidence="2">DHON07</strain>
    </source>
</reference>
<dbReference type="InterPro" id="IPR012902">
    <property type="entry name" value="N_methyl_site"/>
</dbReference>
<evidence type="ECO:0000313" key="2">
    <source>
        <dbReference type="EMBL" id="MBM7131514.1"/>
    </source>
</evidence>
<keyword evidence="1" id="KW-0812">Transmembrane</keyword>
<keyword evidence="3" id="KW-1185">Reference proteome</keyword>
<dbReference type="Proteomes" id="UP001430193">
    <property type="component" value="Unassembled WGS sequence"/>
</dbReference>
<proteinExistence type="predicted"/>
<protein>
    <submittedName>
        <fullName evidence="2">PilW family protein</fullName>
    </submittedName>
</protein>
<gene>
    <name evidence="2" type="ORF">ISS99_18480</name>
</gene>
<keyword evidence="1" id="KW-1133">Transmembrane helix</keyword>
<dbReference type="Pfam" id="PF07963">
    <property type="entry name" value="N_methyl"/>
    <property type="match status" value="1"/>
</dbReference>
<sequence length="450" mass="47872">MSGCLRAQRGVSLVELMIAMVLGLLVSAGVMAAFVSSSRGNQVRIQLERLQEEGRFAVTQIRNDLIMTGMNYCAGTGGNAHATAAGPYLDELRAPTVYASDPGALIAALNDLTTPWGDPYPPAPAEPYSLPSFFAMRGYDCSPSDCKPVDPSNKRNAKGIGIPAMGTAKDARVIGASVLTVRYLDTSAAWMFAPDGDGIAVGADGALSIDLGAATEKSNTKTFPGGHPLAMLSDCSSAQIFAVSGQGTSRLVSSGNNFAQPGAFRSALAPALFDLSRDWRTVTYYLKVVDSDDDSGHTTGALVRRINGGSTTGDRDGSAEEIVRGVERLDFKYGVQKADGSVRYYSAEQVDNSTRADCPAPLLSIRGSDDRGCLWRAVSLIEIDLLMDGQQPLYTLTEDELTYPYATDGLFEPAPPTAEGRKVTPVQQGFPLPMLRREFTAVAALRNFNP</sequence>
<dbReference type="Pfam" id="PF16074">
    <property type="entry name" value="PilW"/>
    <property type="match status" value="1"/>
</dbReference>
<comment type="caution">
    <text evidence="2">The sequence shown here is derived from an EMBL/GenBank/DDBJ whole genome shotgun (WGS) entry which is preliminary data.</text>
</comment>
<dbReference type="RefSeq" id="WP_204633975.1">
    <property type="nucleotide sequence ID" value="NZ_BSOC01000001.1"/>
</dbReference>
<dbReference type="EMBL" id="JADIKF010000040">
    <property type="protein sequence ID" value="MBM7131514.1"/>
    <property type="molecule type" value="Genomic_DNA"/>
</dbReference>
<dbReference type="NCBIfam" id="TIGR02532">
    <property type="entry name" value="IV_pilin_GFxxxE"/>
    <property type="match status" value="1"/>
</dbReference>
<accession>A0ABS2KK26</accession>